<dbReference type="SUPFAM" id="SSF52540">
    <property type="entry name" value="P-loop containing nucleoside triphosphate hydrolases"/>
    <property type="match status" value="1"/>
</dbReference>
<evidence type="ECO:0000256" key="4">
    <source>
        <dbReference type="ARBA" id="ARBA00022741"/>
    </source>
</evidence>
<comment type="similarity">
    <text evidence="2">Belongs to the ABC transporter superfamily.</text>
</comment>
<feature type="domain" description="ABC transporter" evidence="7">
    <location>
        <begin position="4"/>
        <end position="74"/>
    </location>
</feature>
<comment type="subcellular location">
    <subcellularLocation>
        <location evidence="1">Cell membrane</location>
        <topology evidence="1">Peripheral membrane protein</topology>
    </subcellularLocation>
</comment>
<keyword evidence="9" id="KW-1185">Reference proteome</keyword>
<dbReference type="InterPro" id="IPR003439">
    <property type="entry name" value="ABC_transporter-like_ATP-bd"/>
</dbReference>
<dbReference type="InterPro" id="IPR027417">
    <property type="entry name" value="P-loop_NTPase"/>
</dbReference>
<name>A0ABN5PMI8_9ACTO</name>
<dbReference type="Proteomes" id="UP000273001">
    <property type="component" value="Chromosome"/>
</dbReference>
<dbReference type="GO" id="GO:0005524">
    <property type="term" value="F:ATP binding"/>
    <property type="evidence" value="ECO:0007669"/>
    <property type="project" value="UniProtKB-KW"/>
</dbReference>
<evidence type="ECO:0000313" key="9">
    <source>
        <dbReference type="Proteomes" id="UP000273001"/>
    </source>
</evidence>
<dbReference type="PANTHER" id="PTHR42711">
    <property type="entry name" value="ABC TRANSPORTER ATP-BINDING PROTEIN"/>
    <property type="match status" value="1"/>
</dbReference>
<keyword evidence="4" id="KW-0547">Nucleotide-binding</keyword>
<keyword evidence="6" id="KW-0046">Antibiotic resistance</keyword>
<evidence type="ECO:0000256" key="1">
    <source>
        <dbReference type="ARBA" id="ARBA00004202"/>
    </source>
</evidence>
<evidence type="ECO:0000256" key="5">
    <source>
        <dbReference type="ARBA" id="ARBA00022840"/>
    </source>
</evidence>
<sequence>MALRGRVLGLLGPNGAGKITLLSIAGCVLAPALGRVAVMGERVSDTATARRARGSIGFLPQNPSWVPSFTCRETLSTQPG</sequence>
<evidence type="ECO:0000256" key="3">
    <source>
        <dbReference type="ARBA" id="ARBA00022448"/>
    </source>
</evidence>
<dbReference type="Gene3D" id="3.40.50.300">
    <property type="entry name" value="P-loop containing nucleotide triphosphate hydrolases"/>
    <property type="match status" value="1"/>
</dbReference>
<gene>
    <name evidence="8" type="ORF">D5R93_03970</name>
</gene>
<dbReference type="InterPro" id="IPR050763">
    <property type="entry name" value="ABC_transporter_ATP-binding"/>
</dbReference>
<dbReference type="PANTHER" id="PTHR42711:SF5">
    <property type="entry name" value="ABC TRANSPORTER ATP-BINDING PROTEIN NATA"/>
    <property type="match status" value="1"/>
</dbReference>
<reference evidence="8 9" key="1">
    <citation type="submission" date="2018-09" db="EMBL/GenBank/DDBJ databases">
        <authorList>
            <person name="Li J."/>
        </authorList>
    </citation>
    <scope>NUCLEOTIDE SEQUENCE [LARGE SCALE GENOMIC DNA]</scope>
    <source>
        <strain evidence="8 9">2129</strain>
    </source>
</reference>
<evidence type="ECO:0000313" key="8">
    <source>
        <dbReference type="EMBL" id="AYD89426.1"/>
    </source>
</evidence>
<evidence type="ECO:0000256" key="6">
    <source>
        <dbReference type="ARBA" id="ARBA00023251"/>
    </source>
</evidence>
<organism evidence="8 9">
    <name type="scientific">Actinomyces lilanjuaniae</name>
    <dbReference type="NCBI Taxonomy" id="2321394"/>
    <lineage>
        <taxon>Bacteria</taxon>
        <taxon>Bacillati</taxon>
        <taxon>Actinomycetota</taxon>
        <taxon>Actinomycetes</taxon>
        <taxon>Actinomycetales</taxon>
        <taxon>Actinomycetaceae</taxon>
        <taxon>Actinomyces</taxon>
    </lineage>
</organism>
<evidence type="ECO:0000256" key="2">
    <source>
        <dbReference type="ARBA" id="ARBA00005417"/>
    </source>
</evidence>
<dbReference type="EMBL" id="CP032514">
    <property type="protein sequence ID" value="AYD89426.1"/>
    <property type="molecule type" value="Genomic_DNA"/>
</dbReference>
<evidence type="ECO:0000259" key="7">
    <source>
        <dbReference type="Pfam" id="PF00005"/>
    </source>
</evidence>
<accession>A0ABN5PMI8</accession>
<protein>
    <submittedName>
        <fullName evidence="8">ATP-binding cassette domain-containing protein</fullName>
    </submittedName>
</protein>
<dbReference type="Pfam" id="PF00005">
    <property type="entry name" value="ABC_tran"/>
    <property type="match status" value="1"/>
</dbReference>
<dbReference type="RefSeq" id="WP_120203937.1">
    <property type="nucleotide sequence ID" value="NZ_CP032514.1"/>
</dbReference>
<keyword evidence="5 8" id="KW-0067">ATP-binding</keyword>
<proteinExistence type="inferred from homology"/>
<keyword evidence="3" id="KW-0813">Transport</keyword>